<feature type="transmembrane region" description="Helical" evidence="8">
    <location>
        <begin position="54"/>
        <end position="72"/>
    </location>
</feature>
<dbReference type="GO" id="GO:0042910">
    <property type="term" value="F:xenobiotic transmembrane transporter activity"/>
    <property type="evidence" value="ECO:0007669"/>
    <property type="project" value="InterPro"/>
</dbReference>
<organism evidence="10 11">
    <name type="scientific">Marinomonas spartinae</name>
    <dbReference type="NCBI Taxonomy" id="1792290"/>
    <lineage>
        <taxon>Bacteria</taxon>
        <taxon>Pseudomonadati</taxon>
        <taxon>Pseudomonadota</taxon>
        <taxon>Gammaproteobacteria</taxon>
        <taxon>Oceanospirillales</taxon>
        <taxon>Oceanospirillaceae</taxon>
        <taxon>Marinomonas</taxon>
    </lineage>
</organism>
<dbReference type="InterPro" id="IPR004812">
    <property type="entry name" value="Efflux_drug-R_Bcr/CmlA"/>
</dbReference>
<evidence type="ECO:0000256" key="8">
    <source>
        <dbReference type="RuleBase" id="RU365088"/>
    </source>
</evidence>
<keyword evidence="11" id="KW-1185">Reference proteome</keyword>
<gene>
    <name evidence="10" type="primary">bcr_3</name>
    <name evidence="10" type="ORF">MSP8886_01919</name>
</gene>
<reference evidence="10 11" key="1">
    <citation type="submission" date="2016-06" db="EMBL/GenBank/DDBJ databases">
        <authorList>
            <person name="Kjaerup R.B."/>
            <person name="Dalgaard T.S."/>
            <person name="Juul-Madsen H.R."/>
        </authorList>
    </citation>
    <scope>NUCLEOTIDE SEQUENCE [LARGE SCALE GENOMIC DNA]</scope>
    <source>
        <strain evidence="10 11">CECT 8886</strain>
    </source>
</reference>
<keyword evidence="5 8" id="KW-0812">Transmembrane</keyword>
<dbReference type="AlphaFoldDB" id="A0A1A8TEC6"/>
<keyword evidence="6 8" id="KW-1133">Transmembrane helix</keyword>
<dbReference type="CDD" id="cd17320">
    <property type="entry name" value="MFS_MdfA_MDR_like"/>
    <property type="match status" value="1"/>
</dbReference>
<evidence type="ECO:0000256" key="7">
    <source>
        <dbReference type="ARBA" id="ARBA00023136"/>
    </source>
</evidence>
<dbReference type="NCBIfam" id="TIGR00710">
    <property type="entry name" value="efflux_Bcr_CflA"/>
    <property type="match status" value="1"/>
</dbReference>
<evidence type="ECO:0000256" key="1">
    <source>
        <dbReference type="ARBA" id="ARBA00004651"/>
    </source>
</evidence>
<dbReference type="GO" id="GO:1990961">
    <property type="term" value="P:xenobiotic detoxification by transmembrane export across the plasma membrane"/>
    <property type="evidence" value="ECO:0007669"/>
    <property type="project" value="InterPro"/>
</dbReference>
<accession>A0A1A8TEC6</accession>
<dbReference type="Proteomes" id="UP000092544">
    <property type="component" value="Unassembled WGS sequence"/>
</dbReference>
<keyword evidence="8" id="KW-0997">Cell inner membrane</keyword>
<keyword evidence="7 8" id="KW-0472">Membrane</keyword>
<dbReference type="STRING" id="1792290.MSP8886_01919"/>
<evidence type="ECO:0000313" key="10">
    <source>
        <dbReference type="EMBL" id="SBS30755.1"/>
    </source>
</evidence>
<dbReference type="GO" id="GO:0005886">
    <property type="term" value="C:plasma membrane"/>
    <property type="evidence" value="ECO:0007669"/>
    <property type="project" value="UniProtKB-SubCell"/>
</dbReference>
<keyword evidence="3 8" id="KW-0813">Transport</keyword>
<evidence type="ECO:0000256" key="3">
    <source>
        <dbReference type="ARBA" id="ARBA00022448"/>
    </source>
</evidence>
<evidence type="ECO:0000256" key="5">
    <source>
        <dbReference type="ARBA" id="ARBA00022692"/>
    </source>
</evidence>
<dbReference type="PROSITE" id="PS50850">
    <property type="entry name" value="MFS"/>
    <property type="match status" value="1"/>
</dbReference>
<evidence type="ECO:0000256" key="6">
    <source>
        <dbReference type="ARBA" id="ARBA00022989"/>
    </source>
</evidence>
<feature type="transmembrane region" description="Helical" evidence="8">
    <location>
        <begin position="142"/>
        <end position="167"/>
    </location>
</feature>
<feature type="transmembrane region" description="Helical" evidence="8">
    <location>
        <begin position="254"/>
        <end position="275"/>
    </location>
</feature>
<comment type="similarity">
    <text evidence="2 8">Belongs to the major facilitator superfamily. Bcr/CmlA family.</text>
</comment>
<sequence length="410" mass="44417">MKHTQDTTKSGMSAKEFTVLVAALMSIVAISIDALLPALGMIGRDLAITDPNQPQYLISMLFLGEAIGLLVAGPFSDALGRKPILFVGFATYLTGTLVCYFSSSLEGLMLGRLLQGLGVAGPQIAAMSLVRDMFKGAQMARTMSLVMMIFVLVPAIAPTLGQAVMLFSHWRGIFEMYLCYALILLAWVSLRLKETLPREKRITLTARSFYDGFKEVLTHRATASYTICMGLFFGGFIGYLNSSQQIFQVQFHTGTLFSVYFGVLALVLGFSSLINSRIVEKHGTKTIAFRAIVTVVLASIVFLALHAFVDITLWMFMAYAVVFFFCFGLLFGNINALAMEPMGHVAGIASAVIGSLSSIMSMLIGTLIGQLYNNTLIPITVGFIIVGTLALGIILWAEKGQDASIEVAPT</sequence>
<dbReference type="RefSeq" id="WP_067015545.1">
    <property type="nucleotide sequence ID" value="NZ_FLOB01000003.1"/>
</dbReference>
<keyword evidence="4" id="KW-1003">Cell membrane</keyword>
<dbReference type="InterPro" id="IPR020846">
    <property type="entry name" value="MFS_dom"/>
</dbReference>
<feature type="transmembrane region" description="Helical" evidence="8">
    <location>
        <begin position="223"/>
        <end position="242"/>
    </location>
</feature>
<feature type="transmembrane region" description="Helical" evidence="8">
    <location>
        <begin position="346"/>
        <end position="369"/>
    </location>
</feature>
<feature type="transmembrane region" description="Helical" evidence="8">
    <location>
        <begin position="173"/>
        <end position="192"/>
    </location>
</feature>
<evidence type="ECO:0000259" key="9">
    <source>
        <dbReference type="PROSITE" id="PS50850"/>
    </source>
</evidence>
<feature type="domain" description="Major facilitator superfamily (MFS) profile" evidence="9">
    <location>
        <begin position="17"/>
        <end position="399"/>
    </location>
</feature>
<name>A0A1A8TEC6_9GAMM</name>
<feature type="transmembrane region" description="Helical" evidence="8">
    <location>
        <begin position="314"/>
        <end position="334"/>
    </location>
</feature>
<dbReference type="Gene3D" id="1.20.1720.10">
    <property type="entry name" value="Multidrug resistance protein D"/>
    <property type="match status" value="1"/>
</dbReference>
<dbReference type="PROSITE" id="PS00216">
    <property type="entry name" value="SUGAR_TRANSPORT_1"/>
    <property type="match status" value="1"/>
</dbReference>
<evidence type="ECO:0000313" key="11">
    <source>
        <dbReference type="Proteomes" id="UP000092544"/>
    </source>
</evidence>
<dbReference type="OrthoDB" id="9814303at2"/>
<dbReference type="PANTHER" id="PTHR43124:SF3">
    <property type="entry name" value="CHLORAMPHENICOL EFFLUX PUMP RV0191"/>
    <property type="match status" value="1"/>
</dbReference>
<feature type="transmembrane region" description="Helical" evidence="8">
    <location>
        <begin position="287"/>
        <end position="308"/>
    </location>
</feature>
<dbReference type="PANTHER" id="PTHR43124">
    <property type="entry name" value="PURINE EFFLUX PUMP PBUE"/>
    <property type="match status" value="1"/>
</dbReference>
<comment type="subcellular location">
    <subcellularLocation>
        <location evidence="8">Cell inner membrane</location>
        <topology evidence="8">Multi-pass membrane protein</topology>
    </subcellularLocation>
    <subcellularLocation>
        <location evidence="1">Cell membrane</location>
        <topology evidence="1">Multi-pass membrane protein</topology>
    </subcellularLocation>
</comment>
<protein>
    <recommendedName>
        <fullName evidence="8">Bcr/CflA family efflux transporter</fullName>
    </recommendedName>
</protein>
<dbReference type="InterPro" id="IPR011701">
    <property type="entry name" value="MFS"/>
</dbReference>
<dbReference type="Pfam" id="PF07690">
    <property type="entry name" value="MFS_1"/>
    <property type="match status" value="1"/>
</dbReference>
<feature type="transmembrane region" description="Helical" evidence="8">
    <location>
        <begin position="109"/>
        <end position="130"/>
    </location>
</feature>
<proteinExistence type="inferred from homology"/>
<dbReference type="InterPro" id="IPR050189">
    <property type="entry name" value="MFS_Efflux_Transporters"/>
</dbReference>
<evidence type="ECO:0000256" key="4">
    <source>
        <dbReference type="ARBA" id="ARBA00022475"/>
    </source>
</evidence>
<dbReference type="SUPFAM" id="SSF103473">
    <property type="entry name" value="MFS general substrate transporter"/>
    <property type="match status" value="1"/>
</dbReference>
<feature type="transmembrane region" description="Helical" evidence="8">
    <location>
        <begin position="375"/>
        <end position="397"/>
    </location>
</feature>
<dbReference type="InterPro" id="IPR036259">
    <property type="entry name" value="MFS_trans_sf"/>
</dbReference>
<feature type="transmembrane region" description="Helical" evidence="8">
    <location>
        <begin position="84"/>
        <end position="103"/>
    </location>
</feature>
<feature type="transmembrane region" description="Helical" evidence="8">
    <location>
        <begin position="20"/>
        <end position="42"/>
    </location>
</feature>
<dbReference type="InterPro" id="IPR005829">
    <property type="entry name" value="Sugar_transporter_CS"/>
</dbReference>
<dbReference type="EMBL" id="FLOB01000003">
    <property type="protein sequence ID" value="SBS30755.1"/>
    <property type="molecule type" value="Genomic_DNA"/>
</dbReference>
<evidence type="ECO:0000256" key="2">
    <source>
        <dbReference type="ARBA" id="ARBA00006236"/>
    </source>
</evidence>